<dbReference type="EMBL" id="DSEC01000486">
    <property type="protein sequence ID" value="HER44157.1"/>
    <property type="molecule type" value="Genomic_DNA"/>
</dbReference>
<dbReference type="SUPFAM" id="SSF53335">
    <property type="entry name" value="S-adenosyl-L-methionine-dependent methyltransferases"/>
    <property type="match status" value="1"/>
</dbReference>
<dbReference type="PROSITE" id="PS00092">
    <property type="entry name" value="N6_MTASE"/>
    <property type="match status" value="1"/>
</dbReference>
<dbReference type="Gene3D" id="1.10.8.10">
    <property type="entry name" value="DNA helicase RuvA subunit, C-terminal domain"/>
    <property type="match status" value="1"/>
</dbReference>
<feature type="domain" description="Methyltransferase small" evidence="6">
    <location>
        <begin position="119"/>
        <end position="214"/>
    </location>
</feature>
<dbReference type="InterPro" id="IPR004556">
    <property type="entry name" value="HemK-like"/>
</dbReference>
<dbReference type="InterPro" id="IPR040758">
    <property type="entry name" value="PrmC_N"/>
</dbReference>
<evidence type="ECO:0000313" key="8">
    <source>
        <dbReference type="EMBL" id="HER44157.1"/>
    </source>
</evidence>
<feature type="binding site" evidence="5">
    <location>
        <position position="165"/>
    </location>
    <ligand>
        <name>S-adenosyl-L-methionine</name>
        <dbReference type="ChEBI" id="CHEBI:59789"/>
    </ligand>
</feature>
<feature type="binding site" evidence="5">
    <location>
        <begin position="211"/>
        <end position="214"/>
    </location>
    <ligand>
        <name>substrate</name>
    </ligand>
</feature>
<organism evidence="8">
    <name type="scientific">Eiseniibacteriota bacterium</name>
    <dbReference type="NCBI Taxonomy" id="2212470"/>
    <lineage>
        <taxon>Bacteria</taxon>
        <taxon>Candidatus Eiseniibacteriota</taxon>
    </lineage>
</organism>
<evidence type="ECO:0000256" key="3">
    <source>
        <dbReference type="ARBA" id="ARBA00022691"/>
    </source>
</evidence>
<dbReference type="HAMAP" id="MF_02126">
    <property type="entry name" value="RF_methyltr_PrmC"/>
    <property type="match status" value="1"/>
</dbReference>
<dbReference type="NCBIfam" id="TIGR03534">
    <property type="entry name" value="RF_mod_PrmC"/>
    <property type="match status" value="1"/>
</dbReference>
<keyword evidence="2 5" id="KW-0808">Transferase</keyword>
<proteinExistence type="inferred from homology"/>
<dbReference type="InterPro" id="IPR029063">
    <property type="entry name" value="SAM-dependent_MTases_sf"/>
</dbReference>
<dbReference type="Pfam" id="PF17827">
    <property type="entry name" value="PrmC_N"/>
    <property type="match status" value="1"/>
</dbReference>
<dbReference type="AlphaFoldDB" id="A0A7V2AVS0"/>
<comment type="function">
    <text evidence="5">Methylates the class 1 translation termination release factors RF1/PrfA and RF2/PrfB on the glutamine residue of the universally conserved GGQ motif.</text>
</comment>
<dbReference type="InterPro" id="IPR050320">
    <property type="entry name" value="N5-glutamine_MTase"/>
</dbReference>
<name>A0A7V2AVS0_UNCEI</name>
<dbReference type="InterPro" id="IPR002052">
    <property type="entry name" value="DNA_methylase_N6_adenine_CS"/>
</dbReference>
<protein>
    <recommendedName>
        <fullName evidence="5">Release factor glutamine methyltransferase</fullName>
        <shortName evidence="5">RF MTase</shortName>
        <ecNumber evidence="5">2.1.1.297</ecNumber>
    </recommendedName>
    <alternativeName>
        <fullName evidence="5">N5-glutamine methyltransferase PrmC</fullName>
    </alternativeName>
    <alternativeName>
        <fullName evidence="5">Protein-(glutamine-N5) MTase PrmC</fullName>
    </alternativeName>
    <alternativeName>
        <fullName evidence="5">Protein-glutamine N-methyltransferase PrmC</fullName>
    </alternativeName>
</protein>
<dbReference type="Gene3D" id="3.40.50.150">
    <property type="entry name" value="Vaccinia Virus protein VP39"/>
    <property type="match status" value="1"/>
</dbReference>
<dbReference type="EC" id="2.1.1.297" evidence="5"/>
<evidence type="ECO:0000256" key="4">
    <source>
        <dbReference type="ARBA" id="ARBA00048391"/>
    </source>
</evidence>
<keyword evidence="3 5" id="KW-0949">S-adenosyl-L-methionine</keyword>
<feature type="binding site" evidence="5">
    <location>
        <begin position="142"/>
        <end position="146"/>
    </location>
    <ligand>
        <name>S-adenosyl-L-methionine</name>
        <dbReference type="ChEBI" id="CHEBI:59789"/>
    </ligand>
</feature>
<feature type="binding site" evidence="5">
    <location>
        <position position="211"/>
    </location>
    <ligand>
        <name>S-adenosyl-L-methionine</name>
        <dbReference type="ChEBI" id="CHEBI:59789"/>
    </ligand>
</feature>
<evidence type="ECO:0000256" key="2">
    <source>
        <dbReference type="ARBA" id="ARBA00022679"/>
    </source>
</evidence>
<accession>A0A7V2AVS0</accession>
<comment type="catalytic activity">
    <reaction evidence="4 5">
        <text>L-glutaminyl-[peptide chain release factor] + S-adenosyl-L-methionine = N(5)-methyl-L-glutaminyl-[peptide chain release factor] + S-adenosyl-L-homocysteine + H(+)</text>
        <dbReference type="Rhea" id="RHEA:42896"/>
        <dbReference type="Rhea" id="RHEA-COMP:10271"/>
        <dbReference type="Rhea" id="RHEA-COMP:10272"/>
        <dbReference type="ChEBI" id="CHEBI:15378"/>
        <dbReference type="ChEBI" id="CHEBI:30011"/>
        <dbReference type="ChEBI" id="CHEBI:57856"/>
        <dbReference type="ChEBI" id="CHEBI:59789"/>
        <dbReference type="ChEBI" id="CHEBI:61891"/>
        <dbReference type="EC" id="2.1.1.297"/>
    </reaction>
</comment>
<dbReference type="GO" id="GO:0032259">
    <property type="term" value="P:methylation"/>
    <property type="evidence" value="ECO:0007669"/>
    <property type="project" value="UniProtKB-KW"/>
</dbReference>
<dbReference type="NCBIfam" id="TIGR00536">
    <property type="entry name" value="hemK_fam"/>
    <property type="match status" value="1"/>
</dbReference>
<dbReference type="CDD" id="cd02440">
    <property type="entry name" value="AdoMet_MTases"/>
    <property type="match status" value="1"/>
</dbReference>
<dbReference type="Proteomes" id="UP000886069">
    <property type="component" value="Unassembled WGS sequence"/>
</dbReference>
<dbReference type="PANTHER" id="PTHR18895:SF74">
    <property type="entry name" value="MTRF1L RELEASE FACTOR GLUTAMINE METHYLTRANSFERASE"/>
    <property type="match status" value="1"/>
</dbReference>
<dbReference type="InterPro" id="IPR019874">
    <property type="entry name" value="RF_methyltr_PrmC"/>
</dbReference>
<keyword evidence="1 5" id="KW-0489">Methyltransferase</keyword>
<evidence type="ECO:0000259" key="7">
    <source>
        <dbReference type="Pfam" id="PF17827"/>
    </source>
</evidence>
<reference evidence="8" key="1">
    <citation type="journal article" date="2020" name="mSystems">
        <title>Genome- and Community-Level Interaction Insights into Carbon Utilization and Element Cycling Functions of Hydrothermarchaeota in Hydrothermal Sediment.</title>
        <authorList>
            <person name="Zhou Z."/>
            <person name="Liu Y."/>
            <person name="Xu W."/>
            <person name="Pan J."/>
            <person name="Luo Z.H."/>
            <person name="Li M."/>
        </authorList>
    </citation>
    <scope>NUCLEOTIDE SEQUENCE [LARGE SCALE GENOMIC DNA]</scope>
    <source>
        <strain evidence="8">SpSt-1233</strain>
    </source>
</reference>
<dbReference type="GO" id="GO:0003676">
    <property type="term" value="F:nucleic acid binding"/>
    <property type="evidence" value="ECO:0007669"/>
    <property type="project" value="InterPro"/>
</dbReference>
<comment type="caution">
    <text evidence="8">The sequence shown here is derived from an EMBL/GenBank/DDBJ whole genome shotgun (WGS) entry which is preliminary data.</text>
</comment>
<dbReference type="Pfam" id="PF05175">
    <property type="entry name" value="MTS"/>
    <property type="match status" value="1"/>
</dbReference>
<evidence type="ECO:0000256" key="1">
    <source>
        <dbReference type="ARBA" id="ARBA00022603"/>
    </source>
</evidence>
<feature type="domain" description="Release factor glutamine methyltransferase N-terminal" evidence="7">
    <location>
        <begin position="28"/>
        <end position="97"/>
    </location>
</feature>
<dbReference type="InterPro" id="IPR007848">
    <property type="entry name" value="Small_mtfrase_dom"/>
</dbReference>
<dbReference type="GO" id="GO:0102559">
    <property type="term" value="F:peptide chain release factor N(5)-glutamine methyltransferase activity"/>
    <property type="evidence" value="ECO:0007669"/>
    <property type="project" value="UniProtKB-EC"/>
</dbReference>
<comment type="similarity">
    <text evidence="5">Belongs to the protein N5-glutamine methyltransferase family. PrmC subfamily.</text>
</comment>
<evidence type="ECO:0000259" key="6">
    <source>
        <dbReference type="Pfam" id="PF05175"/>
    </source>
</evidence>
<comment type="caution">
    <text evidence="5">Lacks conserved residue(s) required for the propagation of feature annotation.</text>
</comment>
<evidence type="ECO:0000256" key="5">
    <source>
        <dbReference type="HAMAP-Rule" id="MF_02126"/>
    </source>
</evidence>
<gene>
    <name evidence="5 8" type="primary">prmC</name>
    <name evidence="8" type="ORF">ENO08_06830</name>
</gene>
<dbReference type="PANTHER" id="PTHR18895">
    <property type="entry name" value="HEMK METHYLTRANSFERASE"/>
    <property type="match status" value="1"/>
</dbReference>
<sequence>MIEAKRNGGPARAGSGGAEKGGAALIETVRMAEDYLKRRGVDSPRLSAELLLAKVLGCGRLDLYMRFDERLGEEDLGGYRTVLKRRADHYPLQYLIGSVEFYSLPFAVREGVFIPRPETELLVEWVEEAFDGERGARFIEFGVGSGVIAGSLARRHPGWRGFAFDKSKEAVALSKENLERLEIGKERVSVFAADGFEAVSAAGAFDLLVANPPYIPTGSIGALQREVSLYENRAALDGGADGLSFYPLLAASGRRILRPGGMIALEIGDGQGGRVFRILEEAGFERIDVRKDYNGRERLAAAFIPVSRGA</sequence>